<sequence length="207" mass="23338">MRLVRGGFLWLLAASLLRLSNGDTYDIQDYTDACHTIFSPKRTLESGKCERFIGGYWAEITNRLRSSTCVGQDCSRLAVTKQRFYSESECVGLPYEVFTYPVQNECMRASNGTQAFRVDPTTTNVTQVDYLVNDRCGGDLTRQYIMSVGYCYELYPDRAPRSFRWEVERYDATAISDAWRPSSLGLVQAAGVAAPLALLGSPRAREF</sequence>
<keyword evidence="1" id="KW-0732">Signal</keyword>
<evidence type="ECO:0000256" key="1">
    <source>
        <dbReference type="SAM" id="SignalP"/>
    </source>
</evidence>
<proteinExistence type="predicted"/>
<keyword evidence="3" id="KW-1185">Reference proteome</keyword>
<dbReference type="EMBL" id="LSRX01000914">
    <property type="protein sequence ID" value="OLP86466.1"/>
    <property type="molecule type" value="Genomic_DNA"/>
</dbReference>
<gene>
    <name evidence="2" type="ORF">AK812_SmicGene32429</name>
</gene>
<organism evidence="2 3">
    <name type="scientific">Symbiodinium microadriaticum</name>
    <name type="common">Dinoflagellate</name>
    <name type="synonym">Zooxanthella microadriatica</name>
    <dbReference type="NCBI Taxonomy" id="2951"/>
    <lineage>
        <taxon>Eukaryota</taxon>
        <taxon>Sar</taxon>
        <taxon>Alveolata</taxon>
        <taxon>Dinophyceae</taxon>
        <taxon>Suessiales</taxon>
        <taxon>Symbiodiniaceae</taxon>
        <taxon>Symbiodinium</taxon>
    </lineage>
</organism>
<reference evidence="2 3" key="1">
    <citation type="submission" date="2016-02" db="EMBL/GenBank/DDBJ databases">
        <title>Genome analysis of coral dinoflagellate symbionts highlights evolutionary adaptations to a symbiotic lifestyle.</title>
        <authorList>
            <person name="Aranda M."/>
            <person name="Li Y."/>
            <person name="Liew Y.J."/>
            <person name="Baumgarten S."/>
            <person name="Simakov O."/>
            <person name="Wilson M."/>
            <person name="Piel J."/>
            <person name="Ashoor H."/>
            <person name="Bougouffa S."/>
            <person name="Bajic V.B."/>
            <person name="Ryu T."/>
            <person name="Ravasi T."/>
            <person name="Bayer T."/>
            <person name="Micklem G."/>
            <person name="Kim H."/>
            <person name="Bhak J."/>
            <person name="Lajeunesse T.C."/>
            <person name="Voolstra C.R."/>
        </authorList>
    </citation>
    <scope>NUCLEOTIDE SEQUENCE [LARGE SCALE GENOMIC DNA]</scope>
    <source>
        <strain evidence="2 3">CCMP2467</strain>
    </source>
</reference>
<dbReference type="AlphaFoldDB" id="A0A1Q9CU58"/>
<accession>A0A1Q9CU58</accession>
<dbReference type="Proteomes" id="UP000186817">
    <property type="component" value="Unassembled WGS sequence"/>
</dbReference>
<dbReference type="OrthoDB" id="418008at2759"/>
<comment type="caution">
    <text evidence="2">The sequence shown here is derived from an EMBL/GenBank/DDBJ whole genome shotgun (WGS) entry which is preliminary data.</text>
</comment>
<evidence type="ECO:0000313" key="2">
    <source>
        <dbReference type="EMBL" id="OLP86466.1"/>
    </source>
</evidence>
<name>A0A1Q9CU58_SYMMI</name>
<evidence type="ECO:0000313" key="3">
    <source>
        <dbReference type="Proteomes" id="UP000186817"/>
    </source>
</evidence>
<feature type="signal peptide" evidence="1">
    <location>
        <begin position="1"/>
        <end position="22"/>
    </location>
</feature>
<protein>
    <submittedName>
        <fullName evidence="2">Uncharacterized protein</fullName>
    </submittedName>
</protein>
<feature type="chain" id="PRO_5012864528" evidence="1">
    <location>
        <begin position="23"/>
        <end position="207"/>
    </location>
</feature>